<dbReference type="SUPFAM" id="SSF52540">
    <property type="entry name" value="P-loop containing nucleoside triphosphate hydrolases"/>
    <property type="match status" value="1"/>
</dbReference>
<dbReference type="AlphaFoldDB" id="A0A858SU25"/>
<dbReference type="Pfam" id="PF13191">
    <property type="entry name" value="AAA_16"/>
    <property type="match status" value="1"/>
</dbReference>
<accession>A0A858SU25</accession>
<gene>
    <name evidence="3" type="ORF">G3256_07600</name>
</gene>
<keyword evidence="3" id="KW-0547">Nucleotide-binding</keyword>
<feature type="domain" description="Orc1-like AAA ATPase" evidence="2">
    <location>
        <begin position="161"/>
        <end position="305"/>
    </location>
</feature>
<dbReference type="InterPro" id="IPR041664">
    <property type="entry name" value="AAA_16"/>
</dbReference>
<feature type="region of interest" description="Disordered" evidence="1">
    <location>
        <begin position="573"/>
        <end position="602"/>
    </location>
</feature>
<proteinExistence type="predicted"/>
<keyword evidence="4" id="KW-1185">Reference proteome</keyword>
<keyword evidence="3" id="KW-0067">ATP-binding</keyword>
<dbReference type="Proteomes" id="UP000503308">
    <property type="component" value="Chromosome"/>
</dbReference>
<dbReference type="InterPro" id="IPR027417">
    <property type="entry name" value="P-loop_NTPase"/>
</dbReference>
<reference evidence="3 4" key="1">
    <citation type="submission" date="2020-02" db="EMBL/GenBank/DDBJ databases">
        <title>Genome sequence of Roseobacter ponti.</title>
        <authorList>
            <person name="Hollensteiner J."/>
            <person name="Schneider D."/>
            <person name="Poehlein A."/>
            <person name="Daniel R."/>
        </authorList>
    </citation>
    <scope>NUCLEOTIDE SEQUENCE [LARGE SCALE GENOMIC DNA]</scope>
    <source>
        <strain evidence="3 4">DSM 106830</strain>
    </source>
</reference>
<dbReference type="KEGG" id="rpon:G3256_07600"/>
<feature type="region of interest" description="Disordered" evidence="1">
    <location>
        <begin position="614"/>
        <end position="641"/>
    </location>
</feature>
<sequence>MKSEPEEYHRLRDALFLQAALVEEFNPRDMLSRVIPAERSRDILLRGKLMSALREASTGDGSSWQMRPVQRRKILSRPESAAVETDSDIGAALRGNGAFSAEALVQVSQTGATPEDLAHVVSTLEQAGPAAPGHGRLLELSSRLDHLRREHATDMLLGSSFVGREEEIARLLRALDHPQRTAPLKTLHIQGLPGVGKTFLLEHLGRLCRDRPRIVMIRLDFDRSSLREGAVDAVFEEISRQIGTVMPSVAGLLHDLRMERAERRTKIASETGARVPSDLLHRMISILADHDRQVLFLLDTLEVLHGYGATFVHQLFRDIDRFADKERIDISLISAGRGPVFARDDARLQDFIALEELDDRVTAAILEKRDVPAHLRDRIVSLSGGNPLRLILVARAVQESESGVALGDEQIRFAGTGYLYRAILSRVPVDVREIAAEGLILPVLTPEVLTQVVAPALDLSIDEVRAHDLFDTLEMQRWLVTRVAGGGLAHIPEVRREILELTYAESPQSAARINKAAAGYYEADHPDRALYHRLQLVRAGHDMPNIEPEHARGITAPMLEDLTDEARDAVLRARGQRSRSGAAAQSGTQPPPPPAPQTAHRVPQSAIAGLTDVWLRPDPETGDGRITVVASGDPDDKPEEGSITDLRNMLELREHQEATFILKNAFERPFRLDSPPGLLALVHQWQTGHWSLARVLFDKLPEGTVLGAIREDISLTGLALLEIWAEFRFDTLSARLVEDDELRRQVVVALRLTQRSGLRDGALAMAWLTLPGPDRNAEFSSADMMARYLPAGRLLSWHDMTERCGAVRAEMGVTFASADTDPLSLDIADYARLTAPLNPYAQPVRALLEDLTREAGSRIGGQVTAFAPAVSEIADVFAPGVEGAGAAQERTSARAGETAQLMNVLGLTAEFATGYTFYSPLADLPTVARAAERWQLATLGIWTYGRRRPDGWDETGQDPLILERVAALQAADDPAAEALRMLQIWNDPAAEQTGDPPAMLHRRLGRVYAQARGLASPADRLAVMSRTAVPAVMHAPVAVLAGLDVPDHEIFGT</sequence>
<dbReference type="Gene3D" id="3.40.50.300">
    <property type="entry name" value="P-loop containing nucleotide triphosphate hydrolases"/>
    <property type="match status" value="1"/>
</dbReference>
<name>A0A858SU25_9RHOB</name>
<dbReference type="GO" id="GO:0005524">
    <property type="term" value="F:ATP binding"/>
    <property type="evidence" value="ECO:0007669"/>
    <property type="project" value="UniProtKB-KW"/>
</dbReference>
<evidence type="ECO:0000313" key="4">
    <source>
        <dbReference type="Proteomes" id="UP000503308"/>
    </source>
</evidence>
<dbReference type="EMBL" id="CP048788">
    <property type="protein sequence ID" value="QJF51031.1"/>
    <property type="molecule type" value="Genomic_DNA"/>
</dbReference>
<evidence type="ECO:0000259" key="2">
    <source>
        <dbReference type="Pfam" id="PF13191"/>
    </source>
</evidence>
<evidence type="ECO:0000256" key="1">
    <source>
        <dbReference type="SAM" id="MobiDB-lite"/>
    </source>
</evidence>
<dbReference type="RefSeq" id="WP_169640247.1">
    <property type="nucleotide sequence ID" value="NZ_CP048788.1"/>
</dbReference>
<evidence type="ECO:0000313" key="3">
    <source>
        <dbReference type="EMBL" id="QJF51031.1"/>
    </source>
</evidence>
<feature type="compositionally biased region" description="Low complexity" evidence="1">
    <location>
        <begin position="578"/>
        <end position="588"/>
    </location>
</feature>
<protein>
    <submittedName>
        <fullName evidence="3">ATP-binding protein</fullName>
    </submittedName>
</protein>
<organism evidence="3 4">
    <name type="scientific">Roseobacter ponti</name>
    <dbReference type="NCBI Taxonomy" id="1891787"/>
    <lineage>
        <taxon>Bacteria</taxon>
        <taxon>Pseudomonadati</taxon>
        <taxon>Pseudomonadota</taxon>
        <taxon>Alphaproteobacteria</taxon>
        <taxon>Rhodobacterales</taxon>
        <taxon>Roseobacteraceae</taxon>
        <taxon>Roseobacter</taxon>
    </lineage>
</organism>